<feature type="domain" description="PAS" evidence="12">
    <location>
        <begin position="1109"/>
        <end position="1179"/>
    </location>
</feature>
<feature type="domain" description="PAS" evidence="12">
    <location>
        <begin position="125"/>
        <end position="183"/>
    </location>
</feature>
<evidence type="ECO:0000259" key="12">
    <source>
        <dbReference type="PROSITE" id="PS50112"/>
    </source>
</evidence>
<dbReference type="Pfam" id="PF00512">
    <property type="entry name" value="HisKA"/>
    <property type="match status" value="1"/>
</dbReference>
<dbReference type="InterPro" id="IPR005467">
    <property type="entry name" value="His_kinase_dom"/>
</dbReference>
<proteinExistence type="inferred from homology"/>
<comment type="catalytic activity">
    <reaction evidence="1">
        <text>ATP + protein L-histidine = ADP + protein N-phospho-L-histidine.</text>
        <dbReference type="EC" id="2.7.13.3"/>
    </reaction>
</comment>
<dbReference type="SMART" id="SM00091">
    <property type="entry name" value="PAS"/>
    <property type="match status" value="8"/>
</dbReference>
<dbReference type="PROSITE" id="PS50112">
    <property type="entry name" value="PAS"/>
    <property type="match status" value="6"/>
</dbReference>
<feature type="domain" description="PAS" evidence="12">
    <location>
        <begin position="858"/>
        <end position="928"/>
    </location>
</feature>
<dbReference type="SUPFAM" id="SSF52172">
    <property type="entry name" value="CheY-like"/>
    <property type="match status" value="2"/>
</dbReference>
<dbReference type="PANTHER" id="PTHR43304">
    <property type="entry name" value="PHYTOCHROME-LIKE PROTEIN CPH1"/>
    <property type="match status" value="1"/>
</dbReference>
<dbReference type="InterPro" id="IPR036097">
    <property type="entry name" value="HisK_dim/P_sf"/>
</dbReference>
<dbReference type="SUPFAM" id="SSF55781">
    <property type="entry name" value="GAF domain-like"/>
    <property type="match status" value="1"/>
</dbReference>
<dbReference type="InterPro" id="IPR003594">
    <property type="entry name" value="HATPase_dom"/>
</dbReference>
<sequence>MNHIDNQELLQKFIQRSPAAIAMFDHEMRYLLCSDRWRTDFRLSGDISQRSLYETFREVPESWNDQLLTIEKGDEEFIRRLDGTGDWVKWEAQPWTTSADEIGGIIIFTEILSSRKWAKSALRQREQNFQLLVEGVKDYAIIKLDTNGHVVSWNAGAERIKGYQLEEIVGQHFSYFYPPEEIELGKPEQNLELAAKLGRCENEGWRVRKDGTRFWANVVITALHDREGNLRGFSKVTQDITERKQQEESLRLLERAIASSSNGIAISDTIQPDNPIIYVNPRFEQMTGYAAAEVIGINCRFLQGTDTNQLASAQLRMAIAEGRECSAVLRNYRKDGTLFWNELRISPVRNPQGKLTNFIGIQTDITYRVEAEAALRQLLQRELLLGAMQERIRQSLKLEDVLNTTVAEVRQALHADRAAIYRFEPDGSGTVVVESLGIGVSSTLGINIQENYQLCDRTSLSNFSDPLATPYLTGEIQAIEDIYIAGLEQAHVQLLERFQVRANLVVPIFQESVATLSRDSRWHQGRWENGSTSNLATVKPSNSKLWGLLIVHHCHGTRQWQNWEVQFLKQLSVQLAIAIQQANLFEQLQAELARTQSAETALRVSEERLQAILDNSTAMIYVKDREGRFILVNRLFQTLFHLDREQIVGKTNHEIFPKEVADAFHTTDQQVIASGTPIELEEVAPVEGVLHSYLSVKFPLQDATGVPYAVCGISTDITERQQAQESLRRTNSLLKAQQEAALDGILVIDENRKVASYNRRFKELWQIPDEVMKSGDDRQLLGYVLSTLVQPQEFIAKVEYLYAHPTESSRDEISLNDERIFDRYSSAVLSPEGDDYGRIWYFRDITRRKQAEEDLHKSNQQINKILESINDAFLSLDREWRFTYINSRAEQLLLRTKDELIGKNIWDEFPEAVNSNFYSQYHKAATEQVTVEFEEFYSPLNTWYQVRTYPYADGLSVYFHDINERKQAETVQIQLNASIQEREERFRTLVANIPGAVYRCACDANWTMEFISDAIAGISDYPASDFINNQVRTFASIIYPEDVAMVEKTILEGVSAKQPYIIEYRVIRADETVRWVYEKGQGILNKEGELIRLDGAIFDITERKAAEAELRDLGSALENAVEGISRLDTQGRYLAVNRAYASAAGYQPEEMIGMEWPLTVHPEDVEKMIAAYEQMLKDGKVEAEARGVRKDGSIFYKQLVMICAYDSQRRFIGHHCFMKDITERKAAEEALRQSEVLRESEAKTRALLDAIPDAMYRMNKEGIFLDFKAAKNDPMEMSADAVVGKNIYDVLPMSVAQAALHYSAIALSTNKAQVFEYQMPKGKKIETYEARVVVNGPDEVLAIVRDITERKEVERLKNEFVSIVSHELRTPLTSVRGSLSLISGGVAGEIPPQAKALVDIAYKNSERLILLINDILDIEKIESGKMDFHLTPLDLMPLVQQAIDVNRGYSEQFGVQLVLEPQLTDAMVNVDRDRLMQVITNLLSNAAKFSPRNGQVKVCVSRLNPEDRSPDLLATDNIYPTYCLLPSSSFIRVAITDQGTGIPEEFRSRIFKKFAQADSSDTRQKGGTGLGLSICKAIVEKLGGQIGFTTTTNVGSTFYFDLPEWQDALVPIVSSSNSSDSLRILVCEDDPDIAQLLWLMLKQEGLSADIAYSAAQAKQLLGQNRYAAMTVDLALPGQDGISLIRELREAQNTHSLPIVVVSAKAQQGRQEFNGGLAVIDWLDKPIDQQRLMAAVRQAVRQQTGTQLQILYVEDDPDLTQVVSKILQTLAEIDSAKNLQEAKYKLRTNTYDLVILDLSLPDGSGLELLPYLNNQARVPIPAVVFSANTVGIEAANHVAAALVKSRTSNQQLLDTIKSLIGRSDSINTLK</sequence>
<dbReference type="InterPro" id="IPR000700">
    <property type="entry name" value="PAS-assoc_C"/>
</dbReference>
<dbReference type="CDD" id="cd00082">
    <property type="entry name" value="HisKA"/>
    <property type="match status" value="1"/>
</dbReference>
<dbReference type="InterPro" id="IPR004358">
    <property type="entry name" value="Sig_transdc_His_kin-like_C"/>
</dbReference>
<dbReference type="PANTHER" id="PTHR43304:SF1">
    <property type="entry name" value="PAC DOMAIN-CONTAINING PROTEIN"/>
    <property type="match status" value="1"/>
</dbReference>
<dbReference type="Pfam" id="PF08448">
    <property type="entry name" value="PAS_4"/>
    <property type="match status" value="4"/>
</dbReference>
<dbReference type="Gene3D" id="3.30.565.10">
    <property type="entry name" value="Histidine kinase-like ATPase, C-terminal domain"/>
    <property type="match status" value="1"/>
</dbReference>
<dbReference type="InterPro" id="IPR000014">
    <property type="entry name" value="PAS"/>
</dbReference>
<evidence type="ECO:0000256" key="7">
    <source>
        <dbReference type="ARBA" id="ARBA00023012"/>
    </source>
</evidence>
<reference evidence="14 15" key="1">
    <citation type="submission" date="2022-04" db="EMBL/GenBank/DDBJ databases">
        <title>Positive selection, recombination, and allopatry shape intraspecific diversity of widespread and dominant cyanobacteria.</title>
        <authorList>
            <person name="Wei J."/>
            <person name="Shu W."/>
            <person name="Hu C."/>
        </authorList>
    </citation>
    <scope>NUCLEOTIDE SEQUENCE [LARGE SCALE GENOMIC DNA]</scope>
    <source>
        <strain evidence="14 15">GB2-A5</strain>
    </source>
</reference>
<dbReference type="InterPro" id="IPR011006">
    <property type="entry name" value="CheY-like_superfamily"/>
</dbReference>
<feature type="domain" description="PAC" evidence="13">
    <location>
        <begin position="200"/>
        <end position="252"/>
    </location>
</feature>
<organism evidence="14 15">
    <name type="scientific">Funiculus sociatus GB2-A5</name>
    <dbReference type="NCBI Taxonomy" id="2933946"/>
    <lineage>
        <taxon>Bacteria</taxon>
        <taxon>Bacillati</taxon>
        <taxon>Cyanobacteriota</taxon>
        <taxon>Cyanophyceae</taxon>
        <taxon>Coleofasciculales</taxon>
        <taxon>Coleofasciculaceae</taxon>
        <taxon>Funiculus</taxon>
    </lineage>
</organism>
<dbReference type="InterPro" id="IPR003661">
    <property type="entry name" value="HisK_dim/P_dom"/>
</dbReference>
<dbReference type="CDD" id="cd00130">
    <property type="entry name" value="PAS"/>
    <property type="match status" value="6"/>
</dbReference>
<dbReference type="InterPro" id="IPR016132">
    <property type="entry name" value="Phyto_chromo_attachment"/>
</dbReference>
<feature type="domain" description="PAC" evidence="13">
    <location>
        <begin position="676"/>
        <end position="729"/>
    </location>
</feature>
<dbReference type="SMART" id="SM00387">
    <property type="entry name" value="HATPase_c"/>
    <property type="match status" value="1"/>
</dbReference>
<keyword evidence="6" id="KW-0418">Kinase</keyword>
<dbReference type="InterPro" id="IPR029016">
    <property type="entry name" value="GAF-like_dom_sf"/>
</dbReference>
<dbReference type="CDD" id="cd00156">
    <property type="entry name" value="REC"/>
    <property type="match status" value="1"/>
</dbReference>
<name>A0ABV0JIQ0_9CYAN</name>
<dbReference type="PROSITE" id="PS50109">
    <property type="entry name" value="HIS_KIN"/>
    <property type="match status" value="1"/>
</dbReference>
<dbReference type="Pfam" id="PF00072">
    <property type="entry name" value="Response_reg"/>
    <property type="match status" value="2"/>
</dbReference>
<dbReference type="PRINTS" id="PR00344">
    <property type="entry name" value="BCTRLSENSOR"/>
</dbReference>
<feature type="domain" description="Phytochrome chromophore attachment site" evidence="9">
    <location>
        <begin position="397"/>
        <end position="574"/>
    </location>
</feature>
<feature type="domain" description="PAC" evidence="13">
    <location>
        <begin position="323"/>
        <end position="377"/>
    </location>
</feature>
<evidence type="ECO:0000256" key="6">
    <source>
        <dbReference type="ARBA" id="ARBA00022777"/>
    </source>
</evidence>
<dbReference type="InterPro" id="IPR052162">
    <property type="entry name" value="Sensor_kinase/Photoreceptor"/>
</dbReference>
<dbReference type="Pfam" id="PF01590">
    <property type="entry name" value="GAF"/>
    <property type="match status" value="1"/>
</dbReference>
<dbReference type="InterPro" id="IPR013655">
    <property type="entry name" value="PAS_fold_3"/>
</dbReference>
<dbReference type="PROSITE" id="PS50110">
    <property type="entry name" value="RESPONSE_REGULATORY"/>
    <property type="match status" value="2"/>
</dbReference>
<evidence type="ECO:0000313" key="14">
    <source>
        <dbReference type="EMBL" id="MEP0863165.1"/>
    </source>
</evidence>
<dbReference type="RefSeq" id="WP_190427843.1">
    <property type="nucleotide sequence ID" value="NZ_JAMPKK010000002.1"/>
</dbReference>
<gene>
    <name evidence="14" type="ORF">NDI37_01620</name>
</gene>
<dbReference type="InterPro" id="IPR035965">
    <property type="entry name" value="PAS-like_dom_sf"/>
</dbReference>
<evidence type="ECO:0000259" key="9">
    <source>
        <dbReference type="PROSITE" id="PS50046"/>
    </source>
</evidence>
<dbReference type="SMART" id="SM00448">
    <property type="entry name" value="REC"/>
    <property type="match status" value="2"/>
</dbReference>
<feature type="domain" description="PAC" evidence="13">
    <location>
        <begin position="1181"/>
        <end position="1233"/>
    </location>
</feature>
<dbReference type="SUPFAM" id="SSF55874">
    <property type="entry name" value="ATPase domain of HSP90 chaperone/DNA topoisomerase II/histidine kinase"/>
    <property type="match status" value="1"/>
</dbReference>
<evidence type="ECO:0000313" key="15">
    <source>
        <dbReference type="Proteomes" id="UP001442494"/>
    </source>
</evidence>
<evidence type="ECO:0000256" key="2">
    <source>
        <dbReference type="ARBA" id="ARBA00006402"/>
    </source>
</evidence>
<dbReference type="Pfam" id="PF08447">
    <property type="entry name" value="PAS_3"/>
    <property type="match status" value="1"/>
</dbReference>
<feature type="domain" description="PAC" evidence="13">
    <location>
        <begin position="1060"/>
        <end position="1112"/>
    </location>
</feature>
<feature type="modified residue" description="4-aspartylphosphate" evidence="8">
    <location>
        <position position="1672"/>
    </location>
</feature>
<dbReference type="Gene3D" id="3.30.450.40">
    <property type="match status" value="1"/>
</dbReference>
<dbReference type="Pfam" id="PF12860">
    <property type="entry name" value="PAS_7"/>
    <property type="match status" value="1"/>
</dbReference>
<evidence type="ECO:0000256" key="1">
    <source>
        <dbReference type="ARBA" id="ARBA00000085"/>
    </source>
</evidence>
<dbReference type="Pfam" id="PF02518">
    <property type="entry name" value="HATPase_c"/>
    <property type="match status" value="1"/>
</dbReference>
<dbReference type="EMBL" id="JAMPKK010000002">
    <property type="protein sequence ID" value="MEP0863165.1"/>
    <property type="molecule type" value="Genomic_DNA"/>
</dbReference>
<dbReference type="CDD" id="cd16922">
    <property type="entry name" value="HATPase_EvgS-ArcB-TorS-like"/>
    <property type="match status" value="1"/>
</dbReference>
<dbReference type="CDD" id="cd17546">
    <property type="entry name" value="REC_hyHK_CKI1_RcsC-like"/>
    <property type="match status" value="1"/>
</dbReference>
<dbReference type="Gene3D" id="3.30.450.20">
    <property type="entry name" value="PAS domain"/>
    <property type="match status" value="9"/>
</dbReference>
<dbReference type="InterPro" id="IPR036890">
    <property type="entry name" value="HATPase_C_sf"/>
</dbReference>
<dbReference type="Proteomes" id="UP001442494">
    <property type="component" value="Unassembled WGS sequence"/>
</dbReference>
<dbReference type="InterPro" id="IPR001789">
    <property type="entry name" value="Sig_transdc_resp-reg_receiver"/>
</dbReference>
<keyword evidence="5" id="KW-0808">Transferase</keyword>
<dbReference type="SUPFAM" id="SSF55785">
    <property type="entry name" value="PYP-like sensor domain (PAS domain)"/>
    <property type="match status" value="9"/>
</dbReference>
<evidence type="ECO:0000256" key="4">
    <source>
        <dbReference type="ARBA" id="ARBA00022553"/>
    </source>
</evidence>
<keyword evidence="15" id="KW-1185">Reference proteome</keyword>
<feature type="domain" description="PAS" evidence="12">
    <location>
        <begin position="982"/>
        <end position="1057"/>
    </location>
</feature>
<dbReference type="Gene3D" id="1.10.287.130">
    <property type="match status" value="1"/>
</dbReference>
<evidence type="ECO:0000259" key="10">
    <source>
        <dbReference type="PROSITE" id="PS50109"/>
    </source>
</evidence>
<evidence type="ECO:0000259" key="13">
    <source>
        <dbReference type="PROSITE" id="PS50113"/>
    </source>
</evidence>
<dbReference type="Gene3D" id="3.40.50.2300">
    <property type="match status" value="2"/>
</dbReference>
<comment type="similarity">
    <text evidence="2">In the N-terminal section; belongs to the phytochrome family.</text>
</comment>
<evidence type="ECO:0000259" key="11">
    <source>
        <dbReference type="PROSITE" id="PS50110"/>
    </source>
</evidence>
<dbReference type="SMART" id="SM00065">
    <property type="entry name" value="GAF"/>
    <property type="match status" value="1"/>
</dbReference>
<keyword evidence="4 8" id="KW-0597">Phosphoprotein</keyword>
<feature type="domain" description="Response regulatory" evidence="11">
    <location>
        <begin position="1748"/>
        <end position="1859"/>
    </location>
</feature>
<dbReference type="SMART" id="SM00388">
    <property type="entry name" value="HisKA"/>
    <property type="match status" value="1"/>
</dbReference>
<keyword evidence="7" id="KW-0902">Two-component regulatory system</keyword>
<dbReference type="InterPro" id="IPR003018">
    <property type="entry name" value="GAF"/>
</dbReference>
<dbReference type="SMART" id="SM00086">
    <property type="entry name" value="PAC"/>
    <property type="match status" value="5"/>
</dbReference>
<dbReference type="SUPFAM" id="SSF47384">
    <property type="entry name" value="Homodimeric domain of signal transducing histidine kinase"/>
    <property type="match status" value="1"/>
</dbReference>
<evidence type="ECO:0000256" key="3">
    <source>
        <dbReference type="ARBA" id="ARBA00012438"/>
    </source>
</evidence>
<feature type="modified residue" description="4-aspartylphosphate" evidence="8">
    <location>
        <position position="1796"/>
    </location>
</feature>
<protein>
    <recommendedName>
        <fullName evidence="3">histidine kinase</fullName>
        <ecNumber evidence="3">2.7.13.3</ecNumber>
    </recommendedName>
</protein>
<dbReference type="PROSITE" id="PS50046">
    <property type="entry name" value="PHYTOCHROME_2"/>
    <property type="match status" value="1"/>
</dbReference>
<dbReference type="EC" id="2.7.13.3" evidence="3"/>
<feature type="domain" description="Response regulatory" evidence="11">
    <location>
        <begin position="1623"/>
        <end position="1739"/>
    </location>
</feature>
<evidence type="ECO:0000256" key="5">
    <source>
        <dbReference type="ARBA" id="ARBA00022679"/>
    </source>
</evidence>
<accession>A0ABV0JIQ0</accession>
<dbReference type="NCBIfam" id="TIGR00229">
    <property type="entry name" value="sensory_box"/>
    <property type="match status" value="7"/>
</dbReference>
<feature type="domain" description="PAS" evidence="12">
    <location>
        <begin position="249"/>
        <end position="322"/>
    </location>
</feature>
<dbReference type="PROSITE" id="PS50113">
    <property type="entry name" value="PAC"/>
    <property type="match status" value="5"/>
</dbReference>
<evidence type="ECO:0000256" key="8">
    <source>
        <dbReference type="PROSITE-ProRule" id="PRU00169"/>
    </source>
</evidence>
<dbReference type="Pfam" id="PF13426">
    <property type="entry name" value="PAS_9"/>
    <property type="match status" value="2"/>
</dbReference>
<feature type="domain" description="Histidine kinase" evidence="10">
    <location>
        <begin position="1363"/>
        <end position="1606"/>
    </location>
</feature>
<feature type="domain" description="PAS" evidence="12">
    <location>
        <begin position="605"/>
        <end position="675"/>
    </location>
</feature>
<comment type="caution">
    <text evidence="14">The sequence shown here is derived from an EMBL/GenBank/DDBJ whole genome shotgun (WGS) entry which is preliminary data.</text>
</comment>
<dbReference type="InterPro" id="IPR001610">
    <property type="entry name" value="PAC"/>
</dbReference>
<dbReference type="InterPro" id="IPR013656">
    <property type="entry name" value="PAS_4"/>
</dbReference>